<comment type="caution">
    <text evidence="2">The sequence shown here is derived from an EMBL/GenBank/DDBJ whole genome shotgun (WGS) entry which is preliminary data.</text>
</comment>
<accession>A0A2Z6TEI9</accession>
<dbReference type="EMBL" id="BFBY01000017">
    <property type="protein sequence ID" value="GBG05495.1"/>
    <property type="molecule type" value="Genomic_DNA"/>
</dbReference>
<dbReference type="OrthoDB" id="6196741at2"/>
<evidence type="ECO:0000313" key="2">
    <source>
        <dbReference type="EMBL" id="GBG05495.1"/>
    </source>
</evidence>
<proteinExistence type="predicted"/>
<sequence length="121" mass="13167">MKKLDSSKLTPEQQNMFNDELAYLATVSKDGTPQVGPKASLIAINDHQLQYLEKTKSTAYQNIKDGSKVAVVAANVPTHKAVRVVGNAEIHENDEFAKAIVENSDTPDAYVVVINVEQVNG</sequence>
<dbReference type="Proteomes" id="UP000257317">
    <property type="component" value="Unassembled WGS sequence"/>
</dbReference>
<name>A0A2Z6TEI9_9LACO</name>
<feature type="domain" description="Pyridoxamine 5'-phosphate oxidase N-terminal" evidence="1">
    <location>
        <begin position="19"/>
        <end position="120"/>
    </location>
</feature>
<reference evidence="3" key="1">
    <citation type="submission" date="2018-03" db="EMBL/GenBank/DDBJ databases">
        <title>New taxa in the Lactobacillus gasseri group.</title>
        <authorList>
            <person name="Tanizawa Y."/>
            <person name="Tohno M."/>
            <person name="Endo A."/>
            <person name="Arita M."/>
        </authorList>
    </citation>
    <scope>NUCLEOTIDE SEQUENCE [LARGE SCALE GENOMIC DNA]</scope>
    <source>
        <strain evidence="3">DSM 24759</strain>
    </source>
</reference>
<gene>
    <name evidence="2" type="ORF">LrDSM24759_14090</name>
</gene>
<dbReference type="AlphaFoldDB" id="A0A2Z6TEI9"/>
<dbReference type="InterPro" id="IPR011576">
    <property type="entry name" value="Pyridox_Oxase_N"/>
</dbReference>
<keyword evidence="3" id="KW-1185">Reference proteome</keyword>
<dbReference type="InterPro" id="IPR012349">
    <property type="entry name" value="Split_barrel_FMN-bd"/>
</dbReference>
<dbReference type="SUPFAM" id="SSF50475">
    <property type="entry name" value="FMN-binding split barrel"/>
    <property type="match status" value="1"/>
</dbReference>
<dbReference type="PANTHER" id="PTHR40660:SF1">
    <property type="entry name" value="5'-PHOSPHATE OXIDASE PUTATIVE DOMAIN-CONTAINING PROTEIN-RELATED"/>
    <property type="match status" value="1"/>
</dbReference>
<dbReference type="RefSeq" id="WP_117118823.1">
    <property type="nucleotide sequence ID" value="NZ_BFBY01000017.1"/>
</dbReference>
<protein>
    <submittedName>
        <fullName evidence="2">Pyridoxamine 5'-phosphate oxidase</fullName>
    </submittedName>
</protein>
<evidence type="ECO:0000259" key="1">
    <source>
        <dbReference type="Pfam" id="PF01243"/>
    </source>
</evidence>
<organism evidence="2 3">
    <name type="scientific">Lactobacillus rodentium</name>
    <dbReference type="NCBI Taxonomy" id="947835"/>
    <lineage>
        <taxon>Bacteria</taxon>
        <taxon>Bacillati</taxon>
        <taxon>Bacillota</taxon>
        <taxon>Bacilli</taxon>
        <taxon>Lactobacillales</taxon>
        <taxon>Lactobacillaceae</taxon>
        <taxon>Lactobacillus</taxon>
    </lineage>
</organism>
<dbReference type="Gene3D" id="2.30.110.10">
    <property type="entry name" value="Electron Transport, Fmn-binding Protein, Chain A"/>
    <property type="match status" value="1"/>
</dbReference>
<dbReference type="PANTHER" id="PTHR40660">
    <property type="entry name" value="5'-PHOSPHATE OXIDASE PUTATIVE DOMAIN-CONTAINING PROTEIN-RELATED"/>
    <property type="match status" value="1"/>
</dbReference>
<dbReference type="Pfam" id="PF01243">
    <property type="entry name" value="PNPOx_N"/>
    <property type="match status" value="1"/>
</dbReference>
<evidence type="ECO:0000313" key="3">
    <source>
        <dbReference type="Proteomes" id="UP000257317"/>
    </source>
</evidence>